<evidence type="ECO:0000256" key="2">
    <source>
        <dbReference type="ARBA" id="ARBA00022801"/>
    </source>
</evidence>
<proteinExistence type="predicted"/>
<evidence type="ECO:0008006" key="9">
    <source>
        <dbReference type="Google" id="ProtNLM"/>
    </source>
</evidence>
<dbReference type="InterPro" id="IPR014001">
    <property type="entry name" value="Helicase_ATP-bd"/>
</dbReference>
<dbReference type="SUPFAM" id="SSF52540">
    <property type="entry name" value="P-loop containing nucleoside triphosphate hydrolases"/>
    <property type="match status" value="1"/>
</dbReference>
<evidence type="ECO:0000313" key="8">
    <source>
        <dbReference type="EMBL" id="NDV31500.1"/>
    </source>
</evidence>
<evidence type="ECO:0000259" key="7">
    <source>
        <dbReference type="PROSITE" id="PS51194"/>
    </source>
</evidence>
<dbReference type="EMBL" id="GIBP01002531">
    <property type="protein sequence ID" value="NDV31500.1"/>
    <property type="molecule type" value="Transcribed_RNA"/>
</dbReference>
<dbReference type="InterPro" id="IPR027417">
    <property type="entry name" value="P-loop_NTPase"/>
</dbReference>
<reference evidence="8" key="1">
    <citation type="journal article" date="2020" name="J. Eukaryot. Microbiol.">
        <title>De novo Sequencing, Assembly and Annotation of the Transcriptome for the Free-Living Testate Amoeba Arcella intermedia.</title>
        <authorList>
            <person name="Ribeiro G.M."/>
            <person name="Porfirio-Sousa A.L."/>
            <person name="Maurer-Alcala X.X."/>
            <person name="Katz L.A."/>
            <person name="Lahr D.J.G."/>
        </authorList>
    </citation>
    <scope>NUCLEOTIDE SEQUENCE</scope>
</reference>
<dbReference type="SMART" id="SM00487">
    <property type="entry name" value="DEXDc"/>
    <property type="match status" value="1"/>
</dbReference>
<evidence type="ECO:0000256" key="1">
    <source>
        <dbReference type="ARBA" id="ARBA00022741"/>
    </source>
</evidence>
<dbReference type="InterPro" id="IPR044742">
    <property type="entry name" value="DEAD/DEAH_RhlB"/>
</dbReference>
<dbReference type="CDD" id="cd00268">
    <property type="entry name" value="DEADc"/>
    <property type="match status" value="1"/>
</dbReference>
<evidence type="ECO:0000259" key="6">
    <source>
        <dbReference type="PROSITE" id="PS51192"/>
    </source>
</evidence>
<dbReference type="GO" id="GO:0003676">
    <property type="term" value="F:nucleic acid binding"/>
    <property type="evidence" value="ECO:0007669"/>
    <property type="project" value="InterPro"/>
</dbReference>
<dbReference type="SMART" id="SM00490">
    <property type="entry name" value="HELICc"/>
    <property type="match status" value="1"/>
</dbReference>
<evidence type="ECO:0000256" key="3">
    <source>
        <dbReference type="ARBA" id="ARBA00022806"/>
    </source>
</evidence>
<keyword evidence="3" id="KW-0347">Helicase</keyword>
<dbReference type="GO" id="GO:0005524">
    <property type="term" value="F:ATP binding"/>
    <property type="evidence" value="ECO:0007669"/>
    <property type="project" value="UniProtKB-KW"/>
</dbReference>
<sequence length="455" mass="52002">MPMPKWLDKLVAVDQLEVEQKIEIKQTNELSWDELGISDSGILSVIKEELKFEKPTKIQVLAIPEILRGTNVFCAAQTGTGKTLAYLLPLLDILKEQERKPLFKRRGQRSRSILLVPTRELVEQALRVISKFLKLENFKHWRVYGMAGGLTTPNREDASINPGLDILISTPEKLELHYEKKHISFDDTIMLVIDEADTIVNNELFFKQMKRIVDHLLLTKRDDVSIARNHSHQILWVSATVSKPIAEFIHNEFPETLQVFTDDVHKCAENVDQNFVFGVGENWKNEKLLKTLKKHKGERTLIFCNQAETAKSVHKLLLKKGYSVGVMVGGVNYNKREKHFAKFNDGDLRILISTDLASRGIDTNVMVEHVVLYDFPNTVINYLHRIGRTGRAGAKGRVTAFVGTHDQAFAKRIRDSLNEDKSLESIVTTMPKIIKKKKSQKQPIHPKYLNTKPKQ</sequence>
<dbReference type="Pfam" id="PF00271">
    <property type="entry name" value="Helicase_C"/>
    <property type="match status" value="1"/>
</dbReference>
<feature type="domain" description="Helicase ATP-binding" evidence="6">
    <location>
        <begin position="63"/>
        <end position="259"/>
    </location>
</feature>
<keyword evidence="2" id="KW-0378">Hydrolase</keyword>
<name>A0A6B2L3G0_9EUKA</name>
<dbReference type="InterPro" id="IPR001650">
    <property type="entry name" value="Helicase_C-like"/>
</dbReference>
<dbReference type="PROSITE" id="PS51192">
    <property type="entry name" value="HELICASE_ATP_BIND_1"/>
    <property type="match status" value="1"/>
</dbReference>
<dbReference type="GO" id="GO:0016787">
    <property type="term" value="F:hydrolase activity"/>
    <property type="evidence" value="ECO:0007669"/>
    <property type="project" value="UniProtKB-KW"/>
</dbReference>
<dbReference type="PROSITE" id="PS51194">
    <property type="entry name" value="HELICASE_CTER"/>
    <property type="match status" value="1"/>
</dbReference>
<accession>A0A6B2L3G0</accession>
<evidence type="ECO:0000256" key="4">
    <source>
        <dbReference type="ARBA" id="ARBA00022840"/>
    </source>
</evidence>
<feature type="domain" description="Helicase C-terminal" evidence="7">
    <location>
        <begin position="284"/>
        <end position="434"/>
    </location>
</feature>
<keyword evidence="1" id="KW-0547">Nucleotide-binding</keyword>
<dbReference type="CDD" id="cd18787">
    <property type="entry name" value="SF2_C_DEAD"/>
    <property type="match status" value="1"/>
</dbReference>
<feature type="region of interest" description="Disordered" evidence="5">
    <location>
        <begin position="434"/>
        <end position="455"/>
    </location>
</feature>
<dbReference type="Pfam" id="PF00270">
    <property type="entry name" value="DEAD"/>
    <property type="match status" value="1"/>
</dbReference>
<keyword evidence="4" id="KW-0067">ATP-binding</keyword>
<dbReference type="InterPro" id="IPR011545">
    <property type="entry name" value="DEAD/DEAH_box_helicase_dom"/>
</dbReference>
<dbReference type="AlphaFoldDB" id="A0A6B2L3G0"/>
<protein>
    <recommendedName>
        <fullName evidence="9">RNA helicase</fullName>
    </recommendedName>
</protein>
<dbReference type="GO" id="GO:0004386">
    <property type="term" value="F:helicase activity"/>
    <property type="evidence" value="ECO:0007669"/>
    <property type="project" value="UniProtKB-KW"/>
</dbReference>
<dbReference type="Gene3D" id="3.40.50.300">
    <property type="entry name" value="P-loop containing nucleotide triphosphate hydrolases"/>
    <property type="match status" value="2"/>
</dbReference>
<evidence type="ECO:0000256" key="5">
    <source>
        <dbReference type="SAM" id="MobiDB-lite"/>
    </source>
</evidence>
<organism evidence="8">
    <name type="scientific">Arcella intermedia</name>
    <dbReference type="NCBI Taxonomy" id="1963864"/>
    <lineage>
        <taxon>Eukaryota</taxon>
        <taxon>Amoebozoa</taxon>
        <taxon>Tubulinea</taxon>
        <taxon>Elardia</taxon>
        <taxon>Arcellinida</taxon>
        <taxon>Sphaerothecina</taxon>
        <taxon>Arcellidae</taxon>
        <taxon>Arcella</taxon>
    </lineage>
</organism>
<dbReference type="PANTHER" id="PTHR47960">
    <property type="entry name" value="DEAD-BOX ATP-DEPENDENT RNA HELICASE 50"/>
    <property type="match status" value="1"/>
</dbReference>